<proteinExistence type="predicted"/>
<evidence type="ECO:0000313" key="3">
    <source>
        <dbReference type="Proteomes" id="UP000265520"/>
    </source>
</evidence>
<comment type="caution">
    <text evidence="2">The sequence shown here is derived from an EMBL/GenBank/DDBJ whole genome shotgun (WGS) entry which is preliminary data.</text>
</comment>
<evidence type="ECO:0000313" key="2">
    <source>
        <dbReference type="EMBL" id="MCI08681.1"/>
    </source>
</evidence>
<organism evidence="2 3">
    <name type="scientific">Trifolium medium</name>
    <dbReference type="NCBI Taxonomy" id="97028"/>
    <lineage>
        <taxon>Eukaryota</taxon>
        <taxon>Viridiplantae</taxon>
        <taxon>Streptophyta</taxon>
        <taxon>Embryophyta</taxon>
        <taxon>Tracheophyta</taxon>
        <taxon>Spermatophyta</taxon>
        <taxon>Magnoliopsida</taxon>
        <taxon>eudicotyledons</taxon>
        <taxon>Gunneridae</taxon>
        <taxon>Pentapetalae</taxon>
        <taxon>rosids</taxon>
        <taxon>fabids</taxon>
        <taxon>Fabales</taxon>
        <taxon>Fabaceae</taxon>
        <taxon>Papilionoideae</taxon>
        <taxon>50 kb inversion clade</taxon>
        <taxon>NPAAA clade</taxon>
        <taxon>Hologalegina</taxon>
        <taxon>IRL clade</taxon>
        <taxon>Trifolieae</taxon>
        <taxon>Trifolium</taxon>
    </lineage>
</organism>
<dbReference type="EMBL" id="LXQA010069900">
    <property type="protein sequence ID" value="MCI08681.1"/>
    <property type="molecule type" value="Genomic_DNA"/>
</dbReference>
<name>A0A392P976_9FABA</name>
<evidence type="ECO:0000256" key="1">
    <source>
        <dbReference type="SAM" id="MobiDB-lite"/>
    </source>
</evidence>
<keyword evidence="3" id="KW-1185">Reference proteome</keyword>
<sequence length="115" mass="12700">MTGSSQSRCNKIISTIFDGIFRREETYSVIERKAPTLDPKPTTRPILGFGDHNLVDGTPNEKLPLLIAATIALMMYLASSETKLLMTPLLSHLGSSSSQPPSKTKETRHLEEQSK</sequence>
<reference evidence="2 3" key="1">
    <citation type="journal article" date="2018" name="Front. Plant Sci.">
        <title>Red Clover (Trifolium pratense) and Zigzag Clover (T. medium) - A Picture of Genomic Similarities and Differences.</title>
        <authorList>
            <person name="Dluhosova J."/>
            <person name="Istvanek J."/>
            <person name="Nedelnik J."/>
            <person name="Repkova J."/>
        </authorList>
    </citation>
    <scope>NUCLEOTIDE SEQUENCE [LARGE SCALE GENOMIC DNA]</scope>
    <source>
        <strain evidence="3">cv. 10/8</strain>
        <tissue evidence="2">Leaf</tissue>
    </source>
</reference>
<protein>
    <submittedName>
        <fullName evidence="2">Uncharacterized protein</fullName>
    </submittedName>
</protein>
<dbReference type="AlphaFoldDB" id="A0A392P976"/>
<accession>A0A392P976</accession>
<feature type="region of interest" description="Disordered" evidence="1">
    <location>
        <begin position="91"/>
        <end position="115"/>
    </location>
</feature>
<feature type="compositionally biased region" description="Basic and acidic residues" evidence="1">
    <location>
        <begin position="103"/>
        <end position="115"/>
    </location>
</feature>
<feature type="compositionally biased region" description="Low complexity" evidence="1">
    <location>
        <begin position="91"/>
        <end position="102"/>
    </location>
</feature>
<dbReference type="Proteomes" id="UP000265520">
    <property type="component" value="Unassembled WGS sequence"/>
</dbReference>